<proteinExistence type="predicted"/>
<reference evidence="1 2" key="1">
    <citation type="journal article" date="2022" name="Hortic Res">
        <title>A haplotype resolved chromosomal level avocado genome allows analysis of novel avocado genes.</title>
        <authorList>
            <person name="Nath O."/>
            <person name="Fletcher S.J."/>
            <person name="Hayward A."/>
            <person name="Shaw L.M."/>
            <person name="Masouleh A.K."/>
            <person name="Furtado A."/>
            <person name="Henry R.J."/>
            <person name="Mitter N."/>
        </authorList>
    </citation>
    <scope>NUCLEOTIDE SEQUENCE [LARGE SCALE GENOMIC DNA]</scope>
    <source>
        <strain evidence="2">cv. Hass</strain>
    </source>
</reference>
<accession>A0ACC2KF14</accession>
<organism evidence="1 2">
    <name type="scientific">Persea americana</name>
    <name type="common">Avocado</name>
    <dbReference type="NCBI Taxonomy" id="3435"/>
    <lineage>
        <taxon>Eukaryota</taxon>
        <taxon>Viridiplantae</taxon>
        <taxon>Streptophyta</taxon>
        <taxon>Embryophyta</taxon>
        <taxon>Tracheophyta</taxon>
        <taxon>Spermatophyta</taxon>
        <taxon>Magnoliopsida</taxon>
        <taxon>Magnoliidae</taxon>
        <taxon>Laurales</taxon>
        <taxon>Lauraceae</taxon>
        <taxon>Persea</taxon>
    </lineage>
</organism>
<dbReference type="EMBL" id="CM056817">
    <property type="protein sequence ID" value="KAJ8619730.1"/>
    <property type="molecule type" value="Genomic_DNA"/>
</dbReference>
<comment type="caution">
    <text evidence="1">The sequence shown here is derived from an EMBL/GenBank/DDBJ whole genome shotgun (WGS) entry which is preliminary data.</text>
</comment>
<protein>
    <submittedName>
        <fullName evidence="1">Uncharacterized protein</fullName>
    </submittedName>
</protein>
<evidence type="ECO:0000313" key="1">
    <source>
        <dbReference type="EMBL" id="KAJ8619730.1"/>
    </source>
</evidence>
<name>A0ACC2KF14_PERAE</name>
<keyword evidence="2" id="KW-1185">Reference proteome</keyword>
<evidence type="ECO:0000313" key="2">
    <source>
        <dbReference type="Proteomes" id="UP001234297"/>
    </source>
</evidence>
<sequence length="106" mass="11671">MGFSLGWYYMRLEDGIDCVIWKWRQIMGSCRGCLVGGTGFDLTKMMMGLFGFVKFKRNLVSGAYIVRQAAKSIVASGLARSCIVQVSYAIGVPGPLPVLVDSYGFR</sequence>
<dbReference type="Proteomes" id="UP001234297">
    <property type="component" value="Chromosome 9"/>
</dbReference>
<gene>
    <name evidence="1" type="ORF">MRB53_028259</name>
</gene>